<dbReference type="InterPro" id="IPR012337">
    <property type="entry name" value="RNaseH-like_sf"/>
</dbReference>
<accession>A0A1J9Q1X2</accession>
<sequence length="308" mass="33954">MDAIMSSYGIKWEPTTPHSPHQDDVSERGIRTIMGRVRAFLLKGNLPKKFWADVLETVVAITNNTPTSDSLVPEKSAESPTTATASSPTPPDVTVMEDGVHLIDDEEVPNIGDPNSSWLRPAKSLAAYTPAPITGNLPKSYKDAISRPRGVGDYWKRSMKREVDDLVCRNTWDLIPRSDVPKGEPVVPGRWVFLEKDRPDDPNADPDGILRKSSEAVHKATWIRYIMMELGFIAASPIRIFADNNRAIDLAKVAAITSRSKHIDTRFHSSCAPGVIELEYVPTASRQRMILANLTNLLGLMDGKSGDG</sequence>
<dbReference type="InterPro" id="IPR001584">
    <property type="entry name" value="Integrase_cat-core"/>
</dbReference>
<evidence type="ECO:0000256" key="1">
    <source>
        <dbReference type="ARBA" id="ARBA00022884"/>
    </source>
</evidence>
<reference evidence="4 5" key="1">
    <citation type="submission" date="2015-08" db="EMBL/GenBank/DDBJ databases">
        <title>Emmonsia species relationships and genome sequence.</title>
        <authorList>
            <person name="Cuomo C.A."/>
            <person name="Schwartz I.S."/>
            <person name="Kenyon C."/>
            <person name="De Hoog G.S."/>
            <person name="Govender N.P."/>
            <person name="Botha A."/>
            <person name="Moreno L."/>
            <person name="De Vries M."/>
            <person name="Munoz J.F."/>
            <person name="Stielow J.B."/>
        </authorList>
    </citation>
    <scope>NUCLEOTIDE SEQUENCE [LARGE SCALE GENOMIC DNA]</scope>
    <source>
        <strain evidence="4 5">EI222</strain>
    </source>
</reference>
<evidence type="ECO:0000259" key="3">
    <source>
        <dbReference type="PROSITE" id="PS50994"/>
    </source>
</evidence>
<dbReference type="Proteomes" id="UP000242791">
    <property type="component" value="Unassembled WGS sequence"/>
</dbReference>
<dbReference type="CDD" id="cd09272">
    <property type="entry name" value="RNase_HI_RT_Ty1"/>
    <property type="match status" value="1"/>
</dbReference>
<evidence type="ECO:0000256" key="2">
    <source>
        <dbReference type="SAM" id="MobiDB-lite"/>
    </source>
</evidence>
<name>A0A1J9Q1X2_9EURO</name>
<dbReference type="AlphaFoldDB" id="A0A1J9Q1X2"/>
<feature type="compositionally biased region" description="Low complexity" evidence="2">
    <location>
        <begin position="78"/>
        <end position="87"/>
    </location>
</feature>
<dbReference type="GO" id="GO:0003723">
    <property type="term" value="F:RNA binding"/>
    <property type="evidence" value="ECO:0007669"/>
    <property type="project" value="UniProtKB-KW"/>
</dbReference>
<comment type="caution">
    <text evidence="4">The sequence shown here is derived from an EMBL/GenBank/DDBJ whole genome shotgun (WGS) entry which is preliminary data.</text>
</comment>
<dbReference type="VEuPathDB" id="FungiDB:ACJ73_06121"/>
<dbReference type="STRING" id="1658174.A0A1J9Q1X2"/>
<dbReference type="Gene3D" id="3.30.420.10">
    <property type="entry name" value="Ribonuclease H-like superfamily/Ribonuclease H"/>
    <property type="match status" value="1"/>
</dbReference>
<feature type="domain" description="Integrase catalytic" evidence="3">
    <location>
        <begin position="1"/>
        <end position="88"/>
    </location>
</feature>
<keyword evidence="1" id="KW-0694">RNA-binding</keyword>
<protein>
    <recommendedName>
        <fullName evidence="3">Integrase catalytic domain-containing protein</fullName>
    </recommendedName>
</protein>
<evidence type="ECO:0000313" key="4">
    <source>
        <dbReference type="EMBL" id="OJD22528.1"/>
    </source>
</evidence>
<evidence type="ECO:0000313" key="5">
    <source>
        <dbReference type="Proteomes" id="UP000242791"/>
    </source>
</evidence>
<dbReference type="GO" id="GO:0005634">
    <property type="term" value="C:nucleus"/>
    <property type="evidence" value="ECO:0007669"/>
    <property type="project" value="UniProtKB-ARBA"/>
</dbReference>
<feature type="region of interest" description="Disordered" evidence="2">
    <location>
        <begin position="65"/>
        <end position="93"/>
    </location>
</feature>
<feature type="region of interest" description="Disordered" evidence="2">
    <location>
        <begin position="1"/>
        <end position="25"/>
    </location>
</feature>
<proteinExistence type="predicted"/>
<dbReference type="OrthoDB" id="4496038at2759"/>
<dbReference type="PROSITE" id="PS50994">
    <property type="entry name" value="INTEGRASE"/>
    <property type="match status" value="1"/>
</dbReference>
<organism evidence="4 5">
    <name type="scientific">Blastomyces percursus</name>
    <dbReference type="NCBI Taxonomy" id="1658174"/>
    <lineage>
        <taxon>Eukaryota</taxon>
        <taxon>Fungi</taxon>
        <taxon>Dikarya</taxon>
        <taxon>Ascomycota</taxon>
        <taxon>Pezizomycotina</taxon>
        <taxon>Eurotiomycetes</taxon>
        <taxon>Eurotiomycetidae</taxon>
        <taxon>Onygenales</taxon>
        <taxon>Ajellomycetaceae</taxon>
        <taxon>Blastomyces</taxon>
    </lineage>
</organism>
<dbReference type="GO" id="GO:0015074">
    <property type="term" value="P:DNA integration"/>
    <property type="evidence" value="ECO:0007669"/>
    <property type="project" value="InterPro"/>
</dbReference>
<dbReference type="EMBL" id="LGTZ01001031">
    <property type="protein sequence ID" value="OJD22528.1"/>
    <property type="molecule type" value="Genomic_DNA"/>
</dbReference>
<dbReference type="SUPFAM" id="SSF53098">
    <property type="entry name" value="Ribonuclease H-like"/>
    <property type="match status" value="1"/>
</dbReference>
<dbReference type="InterPro" id="IPR036397">
    <property type="entry name" value="RNaseH_sf"/>
</dbReference>
<gene>
    <name evidence="4" type="ORF">ACJ73_06121</name>
</gene>
<keyword evidence="5" id="KW-1185">Reference proteome</keyword>